<feature type="transmembrane region" description="Helical" evidence="1">
    <location>
        <begin position="23"/>
        <end position="46"/>
    </location>
</feature>
<accession>A0A8D8SGZ9</accession>
<evidence type="ECO:0000256" key="1">
    <source>
        <dbReference type="SAM" id="Phobius"/>
    </source>
</evidence>
<reference evidence="2" key="1">
    <citation type="submission" date="2021-05" db="EMBL/GenBank/DDBJ databases">
        <authorList>
            <person name="Alioto T."/>
            <person name="Alioto T."/>
            <person name="Gomez Garrido J."/>
        </authorList>
    </citation>
    <scope>NUCLEOTIDE SEQUENCE</scope>
</reference>
<keyword evidence="1" id="KW-0472">Membrane</keyword>
<protein>
    <submittedName>
        <fullName evidence="2">Uncharacterized protein</fullName>
    </submittedName>
</protein>
<feature type="transmembrane region" description="Helical" evidence="1">
    <location>
        <begin position="89"/>
        <end position="106"/>
    </location>
</feature>
<name>A0A8D8SGZ9_9HEMI</name>
<keyword evidence="1" id="KW-0812">Transmembrane</keyword>
<organism evidence="2">
    <name type="scientific">Cacopsylla melanoneura</name>
    <dbReference type="NCBI Taxonomy" id="428564"/>
    <lineage>
        <taxon>Eukaryota</taxon>
        <taxon>Metazoa</taxon>
        <taxon>Ecdysozoa</taxon>
        <taxon>Arthropoda</taxon>
        <taxon>Hexapoda</taxon>
        <taxon>Insecta</taxon>
        <taxon>Pterygota</taxon>
        <taxon>Neoptera</taxon>
        <taxon>Paraneoptera</taxon>
        <taxon>Hemiptera</taxon>
        <taxon>Sternorrhyncha</taxon>
        <taxon>Psylloidea</taxon>
        <taxon>Psyllidae</taxon>
        <taxon>Psyllinae</taxon>
        <taxon>Cacopsylla</taxon>
    </lineage>
</organism>
<evidence type="ECO:0000313" key="2">
    <source>
        <dbReference type="EMBL" id="CAG6669669.1"/>
    </source>
</evidence>
<dbReference type="AlphaFoldDB" id="A0A8D8SGZ9"/>
<proteinExistence type="predicted"/>
<keyword evidence="1" id="KW-1133">Transmembrane helix</keyword>
<dbReference type="EMBL" id="HBUF01221644">
    <property type="protein sequence ID" value="CAG6669669.1"/>
    <property type="molecule type" value="Transcribed_RNA"/>
</dbReference>
<sequence length="117" mass="14072">MIFQKNVFLSNEILNQDQINRQIFMICIFVICKHFLLFIFPLWVVIPDILRPASAVLEIIQNWVSRHFSLTQKSRRAFRDSSDIILDRFSGQWFFGFSCIAFRTYIKTKYKKCLRLQ</sequence>